<dbReference type="Gene3D" id="2.60.40.10">
    <property type="entry name" value="Immunoglobulins"/>
    <property type="match status" value="2"/>
</dbReference>
<dbReference type="EnsemblMetazoa" id="Aqu2.1.33713_001">
    <property type="protein sequence ID" value="Aqu2.1.33713_001"/>
    <property type="gene ID" value="Aqu2.1.33713"/>
</dbReference>
<keyword evidence="2" id="KW-0812">Transmembrane</keyword>
<feature type="compositionally biased region" description="Low complexity" evidence="1">
    <location>
        <begin position="138"/>
        <end position="149"/>
    </location>
</feature>
<dbReference type="OrthoDB" id="114660at2759"/>
<dbReference type="InterPro" id="IPR013783">
    <property type="entry name" value="Ig-like_fold"/>
</dbReference>
<feature type="compositionally biased region" description="Basic and acidic residues" evidence="1">
    <location>
        <begin position="157"/>
        <end position="166"/>
    </location>
</feature>
<reference evidence="4" key="1">
    <citation type="submission" date="2017-05" db="UniProtKB">
        <authorList>
            <consortium name="EnsemblMetazoa"/>
        </authorList>
    </citation>
    <scope>IDENTIFICATION</scope>
</reference>
<evidence type="ECO:0000256" key="2">
    <source>
        <dbReference type="SAM" id="Phobius"/>
    </source>
</evidence>
<evidence type="ECO:0000259" key="3">
    <source>
        <dbReference type="PROSITE" id="PS50835"/>
    </source>
</evidence>
<dbReference type="Pfam" id="PF00047">
    <property type="entry name" value="ig"/>
    <property type="match status" value="1"/>
</dbReference>
<organism evidence="4">
    <name type="scientific">Amphimedon queenslandica</name>
    <name type="common">Sponge</name>
    <dbReference type="NCBI Taxonomy" id="400682"/>
    <lineage>
        <taxon>Eukaryota</taxon>
        <taxon>Metazoa</taxon>
        <taxon>Porifera</taxon>
        <taxon>Demospongiae</taxon>
        <taxon>Heteroscleromorpha</taxon>
        <taxon>Haplosclerida</taxon>
        <taxon>Niphatidae</taxon>
        <taxon>Amphimedon</taxon>
    </lineage>
</organism>
<feature type="transmembrane region" description="Helical" evidence="2">
    <location>
        <begin position="43"/>
        <end position="69"/>
    </location>
</feature>
<evidence type="ECO:0000313" key="4">
    <source>
        <dbReference type="EnsemblMetazoa" id="Aqu2.1.33713_001"/>
    </source>
</evidence>
<dbReference type="InterPro" id="IPR039257">
    <property type="entry name" value="BTLA"/>
</dbReference>
<dbReference type="PANTHER" id="PTHR37996">
    <property type="entry name" value="B- AND T-LYMPHOCYTE ATTENUATOR"/>
    <property type="match status" value="1"/>
</dbReference>
<dbReference type="AlphaFoldDB" id="A0A1X7V123"/>
<dbReference type="PROSITE" id="PS50835">
    <property type="entry name" value="IG_LIKE"/>
    <property type="match status" value="2"/>
</dbReference>
<dbReference type="InterPro" id="IPR013151">
    <property type="entry name" value="Immunoglobulin_dom"/>
</dbReference>
<keyword evidence="2" id="KW-0472">Membrane</keyword>
<keyword evidence="2" id="KW-1133">Transmembrane helix</keyword>
<evidence type="ECO:0000256" key="1">
    <source>
        <dbReference type="SAM" id="MobiDB-lite"/>
    </source>
</evidence>
<dbReference type="GO" id="GO:0038023">
    <property type="term" value="F:signaling receptor activity"/>
    <property type="evidence" value="ECO:0007669"/>
    <property type="project" value="InterPro"/>
</dbReference>
<dbReference type="eggNOG" id="KOG3510">
    <property type="taxonomic scope" value="Eukaryota"/>
</dbReference>
<dbReference type="InterPro" id="IPR007110">
    <property type="entry name" value="Ig-like_dom"/>
</dbReference>
<dbReference type="GO" id="GO:0002768">
    <property type="term" value="P:immune response-regulating cell surface receptor signaling pathway"/>
    <property type="evidence" value="ECO:0007669"/>
    <property type="project" value="InterPro"/>
</dbReference>
<accession>A0A1X7V123</accession>
<dbReference type="SUPFAM" id="SSF48726">
    <property type="entry name" value="Immunoglobulin"/>
    <property type="match status" value="2"/>
</dbReference>
<dbReference type="InParanoid" id="A0A1X7V123"/>
<name>A0A1X7V123_AMPQE</name>
<feature type="domain" description="Ig-like" evidence="3">
    <location>
        <begin position="340"/>
        <end position="445"/>
    </location>
</feature>
<feature type="region of interest" description="Disordered" evidence="1">
    <location>
        <begin position="134"/>
        <end position="166"/>
    </location>
</feature>
<dbReference type="InterPro" id="IPR003599">
    <property type="entry name" value="Ig_sub"/>
</dbReference>
<sequence>SPSNNTGTTTTSTDSTFTSKIPYTVSPSNNATTATSADSTISVISATVSVLIIVALVLIIVSIIFVIIYRKRSKNYNISSKTDDIDVTPNAGYGMIDIVKNTATENEDGVYERMGDDQVYEQLDEPDLLVARESAADTSSTTYENTTTEPIVTESASLHEKENDENRDSQISEICSIMSYDLIYLNLHALVPTESPDQGTKCGAIMTGRYLVTLRVTITLTVPPPSVSIVADPPTGPIYESTSYLLTCTATVNTTIVNTPVTASVVWTDPSGNVIPTNDTRRQVTPPTGNSLVSMLLFQPIDIGHNDDRGTYTCQMIINSNNSSSQPGNAAFVVTVASLPSLKVEFTTLGSVEFGQNLTLTCTITTVERLAVTPSITFIKINQTDMETLSNLNRPYSITTDNDGSVTNYSLMLEPVILEDGAMYTCMAEFNVTGFNNTDDSNTATYDNQEANDAFTLNVECNPTSDCYYIKGT</sequence>
<protein>
    <recommendedName>
        <fullName evidence="3">Ig-like domain-containing protein</fullName>
    </recommendedName>
</protein>
<feature type="domain" description="Ig-like" evidence="3">
    <location>
        <begin position="225"/>
        <end position="331"/>
    </location>
</feature>
<proteinExistence type="predicted"/>
<dbReference type="GO" id="GO:0005886">
    <property type="term" value="C:plasma membrane"/>
    <property type="evidence" value="ECO:0007669"/>
    <property type="project" value="InterPro"/>
</dbReference>
<dbReference type="PANTHER" id="PTHR37996:SF1">
    <property type="entry name" value="B- AND T-LYMPHOCYTE ATTENUATOR"/>
    <property type="match status" value="1"/>
</dbReference>
<dbReference type="SMART" id="SM00409">
    <property type="entry name" value="IG"/>
    <property type="match status" value="2"/>
</dbReference>
<dbReference type="InterPro" id="IPR036179">
    <property type="entry name" value="Ig-like_dom_sf"/>
</dbReference>